<dbReference type="PROSITE" id="PS50975">
    <property type="entry name" value="ATP_GRASP"/>
    <property type="match status" value="1"/>
</dbReference>
<keyword evidence="1" id="KW-0436">Ligase</keyword>
<evidence type="ECO:0000256" key="4">
    <source>
        <dbReference type="PROSITE-ProRule" id="PRU00409"/>
    </source>
</evidence>
<dbReference type="InterPro" id="IPR052032">
    <property type="entry name" value="ATP-dep_AA_Ligase"/>
</dbReference>
<dbReference type="InterPro" id="IPR011761">
    <property type="entry name" value="ATP-grasp"/>
</dbReference>
<dbReference type="GO" id="GO:0005524">
    <property type="term" value="F:ATP binding"/>
    <property type="evidence" value="ECO:0007669"/>
    <property type="project" value="UniProtKB-UniRule"/>
</dbReference>
<dbReference type="EMBL" id="CP019980">
    <property type="protein sequence ID" value="AVK98381.1"/>
    <property type="molecule type" value="Genomic_DNA"/>
</dbReference>
<organism evidence="6 7">
    <name type="scientific">Lysinibacillus sphaericus</name>
    <name type="common">Bacillus sphaericus</name>
    <dbReference type="NCBI Taxonomy" id="1421"/>
    <lineage>
        <taxon>Bacteria</taxon>
        <taxon>Bacillati</taxon>
        <taxon>Bacillota</taxon>
        <taxon>Bacilli</taxon>
        <taxon>Bacillales</taxon>
        <taxon>Bacillaceae</taxon>
        <taxon>Lysinibacillus</taxon>
    </lineage>
</organism>
<dbReference type="AlphaFoldDB" id="A0A2S0K4U4"/>
<evidence type="ECO:0000259" key="5">
    <source>
        <dbReference type="PROSITE" id="PS50975"/>
    </source>
</evidence>
<evidence type="ECO:0000313" key="7">
    <source>
        <dbReference type="Proteomes" id="UP000238825"/>
    </source>
</evidence>
<dbReference type="PANTHER" id="PTHR43585:SF2">
    <property type="entry name" value="ATP-GRASP ENZYME FSQD"/>
    <property type="match status" value="1"/>
</dbReference>
<keyword evidence="3 4" id="KW-0067">ATP-binding</keyword>
<feature type="domain" description="ATP-grasp" evidence="5">
    <location>
        <begin position="125"/>
        <end position="311"/>
    </location>
</feature>
<dbReference type="GO" id="GO:0016874">
    <property type="term" value="F:ligase activity"/>
    <property type="evidence" value="ECO:0007669"/>
    <property type="project" value="UniProtKB-KW"/>
</dbReference>
<reference evidence="6 7" key="1">
    <citation type="submission" date="2017-03" db="EMBL/GenBank/DDBJ databases">
        <title>The whole genome sequencing and assembly of Lysinibacillus sphaericus DSM 28T strain.</title>
        <authorList>
            <person name="Lee Y.-J."/>
            <person name="Yi H."/>
            <person name="Bahn Y.-S."/>
            <person name="Kim J.F."/>
            <person name="Lee D.-W."/>
        </authorList>
    </citation>
    <scope>NUCLEOTIDE SEQUENCE [LARGE SCALE GENOMIC DNA]</scope>
    <source>
        <strain evidence="6 7">DSM 28</strain>
    </source>
</reference>
<dbReference type="GO" id="GO:0046872">
    <property type="term" value="F:metal ion binding"/>
    <property type="evidence" value="ECO:0007669"/>
    <property type="project" value="InterPro"/>
</dbReference>
<dbReference type="SUPFAM" id="SSF56059">
    <property type="entry name" value="Glutathione synthetase ATP-binding domain-like"/>
    <property type="match status" value="1"/>
</dbReference>
<evidence type="ECO:0000256" key="3">
    <source>
        <dbReference type="ARBA" id="ARBA00022840"/>
    </source>
</evidence>
<accession>A0A2S0K4U4</accession>
<dbReference type="PANTHER" id="PTHR43585">
    <property type="entry name" value="FUMIPYRROLE BIOSYNTHESIS PROTEIN C"/>
    <property type="match status" value="1"/>
</dbReference>
<evidence type="ECO:0000256" key="2">
    <source>
        <dbReference type="ARBA" id="ARBA00022741"/>
    </source>
</evidence>
<protein>
    <recommendedName>
        <fullName evidence="5">ATP-grasp domain-containing protein</fullName>
    </recommendedName>
</protein>
<evidence type="ECO:0000256" key="1">
    <source>
        <dbReference type="ARBA" id="ARBA00022598"/>
    </source>
</evidence>
<keyword evidence="2 4" id="KW-0547">Nucleotide-binding</keyword>
<evidence type="ECO:0000313" key="6">
    <source>
        <dbReference type="EMBL" id="AVK98381.1"/>
    </source>
</evidence>
<dbReference type="Pfam" id="PF13535">
    <property type="entry name" value="ATP-grasp_4"/>
    <property type="match status" value="1"/>
</dbReference>
<name>A0A2S0K4U4_LYSSH</name>
<gene>
    <name evidence="6" type="ORF">LS41612_19745</name>
</gene>
<dbReference type="Proteomes" id="UP000238825">
    <property type="component" value="Chromosome"/>
</dbReference>
<proteinExistence type="predicted"/>
<sequence>MFFHNKWIKRRKNMRKRIMVIDCSVNTLKTIKKLNIKVICIEKEQKKQLKDLMNSDDIYFEIDYKDITLLKKEVGKILIKYPVDAILSFTGDGQNAVVALQEEYPLNKYKQSDQIKLFKNQCNLRNLLNRNNFSYVHVKLINSKEALIEFANENGFPFILKPCIETGSKVAKKISTFKEVYELLDKENPATLIAEDYQEGVEISVETFSFNRKHYVVGITDKYTEPDFVTYGHSVPTTLNDELITEITLFVLDFLTLTGVVFGPCHIEIKMTAYGPKIIAAHCRTGGDQIVALHRFVSGVDLTQWTLDAIYTENWQKYDVSQQYRAAAVFYLRFQPNKKIKKLNFQNADETIVAYKCNIEEGVGTTETNSLKDEHGFIITKGRNVEEAVENCRLAIQTIEIEYAEGIFPDS</sequence>
<dbReference type="Gene3D" id="3.30.470.20">
    <property type="entry name" value="ATP-grasp fold, B domain"/>
    <property type="match status" value="1"/>
</dbReference>